<dbReference type="EMBL" id="CP151505">
    <property type="protein sequence ID" value="WZN62158.1"/>
    <property type="molecule type" value="Genomic_DNA"/>
</dbReference>
<organism evidence="3 4">
    <name type="scientific">Chloropicon roscoffensis</name>
    <dbReference type="NCBI Taxonomy" id="1461544"/>
    <lineage>
        <taxon>Eukaryota</taxon>
        <taxon>Viridiplantae</taxon>
        <taxon>Chlorophyta</taxon>
        <taxon>Chloropicophyceae</taxon>
        <taxon>Chloropicales</taxon>
        <taxon>Chloropicaceae</taxon>
        <taxon>Chloropicon</taxon>
    </lineage>
</organism>
<keyword evidence="1" id="KW-0175">Coiled coil</keyword>
<name>A0AAX4P880_9CHLO</name>
<evidence type="ECO:0000256" key="1">
    <source>
        <dbReference type="SAM" id="Coils"/>
    </source>
</evidence>
<protein>
    <submittedName>
        <fullName evidence="3">Uncharacterized protein</fullName>
    </submittedName>
</protein>
<dbReference type="Proteomes" id="UP001472866">
    <property type="component" value="Chromosome 05"/>
</dbReference>
<feature type="compositionally biased region" description="Low complexity" evidence="2">
    <location>
        <begin position="39"/>
        <end position="51"/>
    </location>
</feature>
<gene>
    <name evidence="3" type="ORF">HKI87_05g36940</name>
</gene>
<feature type="region of interest" description="Disordered" evidence="2">
    <location>
        <begin position="28"/>
        <end position="52"/>
    </location>
</feature>
<accession>A0AAX4P880</accession>
<dbReference type="AlphaFoldDB" id="A0AAX4P880"/>
<keyword evidence="4" id="KW-1185">Reference proteome</keyword>
<reference evidence="3 4" key="1">
    <citation type="submission" date="2024-03" db="EMBL/GenBank/DDBJ databases">
        <title>Complete genome sequence of the green alga Chloropicon roscoffensis RCC1871.</title>
        <authorList>
            <person name="Lemieux C."/>
            <person name="Pombert J.-F."/>
            <person name="Otis C."/>
            <person name="Turmel M."/>
        </authorList>
    </citation>
    <scope>NUCLEOTIDE SEQUENCE [LARGE SCALE GENOMIC DNA]</scope>
    <source>
        <strain evidence="3 4">RCC1871</strain>
    </source>
</reference>
<feature type="coiled-coil region" evidence="1">
    <location>
        <begin position="236"/>
        <end position="263"/>
    </location>
</feature>
<evidence type="ECO:0000256" key="2">
    <source>
        <dbReference type="SAM" id="MobiDB-lite"/>
    </source>
</evidence>
<evidence type="ECO:0000313" key="3">
    <source>
        <dbReference type="EMBL" id="WZN62158.1"/>
    </source>
</evidence>
<sequence length="302" mass="33103">MRWMEPCRPVRSCPSRRFAAPRAAVRAFVRPPRGHSDRAASSASATSSDAAEGARGLEAYDAYGVAVTREEEKERIRQVVRLLHSGSSLDDAVREGVESGGVDGKTLAVLHRRIHGGETAGGEEGSGGPAMRKALSVLYDKLLAEYQKRNLSPSMRLLGECLDLLLDEGGEGEGQGGETERLLRVKDLLDGSFLRADLGLDPISAAGLFAKADADPRLQAQIDGYLDSRMEKDVFVREVEARLDALRGEFAELDEEEDRLAGEGDWIDGVEMRNTIRAKRAQRERILKYVSYVADLAKNNTF</sequence>
<proteinExistence type="predicted"/>
<evidence type="ECO:0000313" key="4">
    <source>
        <dbReference type="Proteomes" id="UP001472866"/>
    </source>
</evidence>